<keyword evidence="7" id="KW-0539">Nucleus</keyword>
<keyword evidence="6" id="KW-0819">tRNA processing</keyword>
<dbReference type="FunFam" id="3.30.110.20:FF:000002">
    <property type="entry name" value="Ribonuclease P protein subunit p20"/>
    <property type="match status" value="1"/>
</dbReference>
<evidence type="ECO:0000256" key="1">
    <source>
        <dbReference type="ARBA" id="ARBA00004463"/>
    </source>
</evidence>
<evidence type="ECO:0000256" key="8">
    <source>
        <dbReference type="ARBA" id="ARBA00064615"/>
    </source>
</evidence>
<dbReference type="GO" id="GO:0000172">
    <property type="term" value="C:ribonuclease MRP complex"/>
    <property type="evidence" value="ECO:0007669"/>
    <property type="project" value="InterPro"/>
</dbReference>
<organism evidence="10 11">
    <name type="scientific">Umbelopsis ramanniana AG</name>
    <dbReference type="NCBI Taxonomy" id="1314678"/>
    <lineage>
        <taxon>Eukaryota</taxon>
        <taxon>Fungi</taxon>
        <taxon>Fungi incertae sedis</taxon>
        <taxon>Mucoromycota</taxon>
        <taxon>Mucoromycotina</taxon>
        <taxon>Umbelopsidomycetes</taxon>
        <taxon>Umbelopsidales</taxon>
        <taxon>Umbelopsidaceae</taxon>
        <taxon>Umbelopsis</taxon>
    </lineage>
</organism>
<evidence type="ECO:0000256" key="9">
    <source>
        <dbReference type="ARBA" id="ARBA00068472"/>
    </source>
</evidence>
<dbReference type="PANTHER" id="PTHR15314">
    <property type="entry name" value="RIBONUCLEASE P PROTEIN SUBUNIT P20"/>
    <property type="match status" value="1"/>
</dbReference>
<comment type="subunit">
    <text evidence="8">Component of nuclear RNase P and RNase MRP complexes. RNase P consists of a catalytic RNA moiety and 10 different protein chains; POP1, POP4, POP5, POP7, RPP14, RPP21, RPP25, RPP30, RPP38 and RPP40. Within the RNase P complex, POP1, POP7 and RPP25 form the 'finger' subcomplex, POP5, RPP14, RPP40 and homodimeric RPP30 form the 'palm' subcomplex, and RPP21, POP4 and RPP38 form the 'wrist' subcomplex. All subunits of the RNase P complex interact with the catalytic RNA. Several subunits of RNase P are also part of the RNase MRP complex. RNase MRP consists of a catalytic RNA moiety and about 8 protein subunits; POP1, POP7, RPP25, RPP30, RPP38, RPP40 and possibly also POP4 and POP5. Interacts with SMN1. POP7 forms a heterodimer with RPP25 that binds to the P3 stem loop of the catalytic RNA.</text>
</comment>
<proteinExistence type="inferred from homology"/>
<sequence>MENLGCAKNPFRFFSLPAKKKLNWTDWKFSVMPPDRDHSRNPPTKRIKLEGELKKRTPQRPATIPTDIYVSNKSSFAAQLARAKKLLLLQECASITIHGLGASIEKSIQLALKLQVELSDQVELKCTTGTVELVDDIIPEDMEEDLKTQTRNNSAVHIVVTAKPSITSIRVKAKHTARPGSYRA</sequence>
<name>A0AAD5EH44_UMBRA</name>
<dbReference type="RefSeq" id="XP_051448261.1">
    <property type="nucleotide sequence ID" value="XM_051585948.1"/>
</dbReference>
<dbReference type="SUPFAM" id="SSF82704">
    <property type="entry name" value="AlbA-like"/>
    <property type="match status" value="1"/>
</dbReference>
<dbReference type="InterPro" id="IPR014612">
    <property type="entry name" value="Pop7/Rpp20"/>
</dbReference>
<dbReference type="Proteomes" id="UP001206595">
    <property type="component" value="Unassembled WGS sequence"/>
</dbReference>
<evidence type="ECO:0000256" key="7">
    <source>
        <dbReference type="ARBA" id="ARBA00023242"/>
    </source>
</evidence>
<evidence type="ECO:0000256" key="2">
    <source>
        <dbReference type="ARBA" id="ARBA00004604"/>
    </source>
</evidence>
<comment type="subcellular location">
    <subcellularLocation>
        <location evidence="1">Cytoplasmic granule</location>
    </subcellularLocation>
    <subcellularLocation>
        <location evidence="2">Nucleus</location>
        <location evidence="2">Nucleolus</location>
    </subcellularLocation>
</comment>
<reference evidence="10" key="1">
    <citation type="submission" date="2021-06" db="EMBL/GenBank/DDBJ databases">
        <authorList>
            <consortium name="DOE Joint Genome Institute"/>
            <person name="Mondo S.J."/>
            <person name="Amses K.R."/>
            <person name="Simmons D.R."/>
            <person name="Longcore J.E."/>
            <person name="Seto K."/>
            <person name="Alves G.H."/>
            <person name="Bonds A.E."/>
            <person name="Quandt C.A."/>
            <person name="Davis W.J."/>
            <person name="Chang Y."/>
            <person name="Letcher P.M."/>
            <person name="Powell M.J."/>
            <person name="Kuo A."/>
            <person name="Labutti K."/>
            <person name="Pangilinan J."/>
            <person name="Andreopoulos W."/>
            <person name="Tritt A."/>
            <person name="Riley R."/>
            <person name="Hundley H."/>
            <person name="Johnson J."/>
            <person name="Lipzen A."/>
            <person name="Barry K."/>
            <person name="Berbee M.L."/>
            <person name="Buchler N.E."/>
            <person name="Grigoriev I.V."/>
            <person name="Spatafora J.W."/>
            <person name="Stajich J.E."/>
            <person name="James T.Y."/>
        </authorList>
    </citation>
    <scope>NUCLEOTIDE SEQUENCE</scope>
    <source>
        <strain evidence="10">AG</strain>
    </source>
</reference>
<dbReference type="Gene3D" id="3.30.110.20">
    <property type="entry name" value="Alba-like domain"/>
    <property type="match status" value="1"/>
</dbReference>
<comment type="caution">
    <text evidence="10">The sequence shown here is derived from an EMBL/GenBank/DDBJ whole genome shotgun (WGS) entry which is preliminary data.</text>
</comment>
<evidence type="ECO:0000313" key="10">
    <source>
        <dbReference type="EMBL" id="KAI8583257.1"/>
    </source>
</evidence>
<protein>
    <recommendedName>
        <fullName evidence="9">Ribonuclease P protein subunit p20</fullName>
    </recommendedName>
</protein>
<keyword evidence="5" id="KW-0698">rRNA processing</keyword>
<evidence type="ECO:0000256" key="4">
    <source>
        <dbReference type="ARBA" id="ARBA00022490"/>
    </source>
</evidence>
<dbReference type="PANTHER" id="PTHR15314:SF1">
    <property type="entry name" value="RIBONUCLEASE P PROTEIN SUBUNIT P20"/>
    <property type="match status" value="1"/>
</dbReference>
<reference evidence="10" key="2">
    <citation type="journal article" date="2022" name="Proc. Natl. Acad. Sci. U.S.A.">
        <title>Diploid-dominant life cycles characterize the early evolution of Fungi.</title>
        <authorList>
            <person name="Amses K.R."/>
            <person name="Simmons D.R."/>
            <person name="Longcore J.E."/>
            <person name="Mondo S.J."/>
            <person name="Seto K."/>
            <person name="Jeronimo G.H."/>
            <person name="Bonds A.E."/>
            <person name="Quandt C.A."/>
            <person name="Davis W.J."/>
            <person name="Chang Y."/>
            <person name="Federici B.A."/>
            <person name="Kuo A."/>
            <person name="LaButti K."/>
            <person name="Pangilinan J."/>
            <person name="Andreopoulos W."/>
            <person name="Tritt A."/>
            <person name="Riley R."/>
            <person name="Hundley H."/>
            <person name="Johnson J."/>
            <person name="Lipzen A."/>
            <person name="Barry K."/>
            <person name="Lang B.F."/>
            <person name="Cuomo C.A."/>
            <person name="Buchler N.E."/>
            <person name="Grigoriev I.V."/>
            <person name="Spatafora J.W."/>
            <person name="Stajich J.E."/>
            <person name="James T.Y."/>
        </authorList>
    </citation>
    <scope>NUCLEOTIDE SEQUENCE</scope>
    <source>
        <strain evidence="10">AG</strain>
    </source>
</reference>
<gene>
    <name evidence="10" type="ORF">K450DRAFT_222735</name>
</gene>
<dbReference type="EMBL" id="MU620896">
    <property type="protein sequence ID" value="KAI8583257.1"/>
    <property type="molecule type" value="Genomic_DNA"/>
</dbReference>
<comment type="similarity">
    <text evidence="3">Belongs to the histone-like Alba family.</text>
</comment>
<dbReference type="GO" id="GO:0005655">
    <property type="term" value="C:nucleolar ribonuclease P complex"/>
    <property type="evidence" value="ECO:0007669"/>
    <property type="project" value="InterPro"/>
</dbReference>
<evidence type="ECO:0000313" key="11">
    <source>
        <dbReference type="Proteomes" id="UP001206595"/>
    </source>
</evidence>
<dbReference type="GO" id="GO:0003676">
    <property type="term" value="F:nucleic acid binding"/>
    <property type="evidence" value="ECO:0007669"/>
    <property type="project" value="InterPro"/>
</dbReference>
<dbReference type="InterPro" id="IPR036882">
    <property type="entry name" value="Alba-like_dom_sf"/>
</dbReference>
<keyword evidence="4" id="KW-0963">Cytoplasm</keyword>
<evidence type="ECO:0000256" key="5">
    <source>
        <dbReference type="ARBA" id="ARBA00022552"/>
    </source>
</evidence>
<keyword evidence="11" id="KW-1185">Reference proteome</keyword>
<evidence type="ECO:0000256" key="6">
    <source>
        <dbReference type="ARBA" id="ARBA00022694"/>
    </source>
</evidence>
<dbReference type="AlphaFoldDB" id="A0AAD5EH44"/>
<dbReference type="Pfam" id="PF12328">
    <property type="entry name" value="Rpp20"/>
    <property type="match status" value="1"/>
</dbReference>
<accession>A0AAD5EH44</accession>
<dbReference type="GO" id="GO:0006364">
    <property type="term" value="P:rRNA processing"/>
    <property type="evidence" value="ECO:0007669"/>
    <property type="project" value="UniProtKB-KW"/>
</dbReference>
<evidence type="ECO:0000256" key="3">
    <source>
        <dbReference type="ARBA" id="ARBA00008018"/>
    </source>
</evidence>
<dbReference type="GeneID" id="75911296"/>
<dbReference type="GO" id="GO:0001682">
    <property type="term" value="P:tRNA 5'-leader removal"/>
    <property type="evidence" value="ECO:0007669"/>
    <property type="project" value="InterPro"/>
</dbReference>